<dbReference type="InterPro" id="IPR036770">
    <property type="entry name" value="Ankyrin_rpt-contain_sf"/>
</dbReference>
<sequence length="969" mass="109759">LAAAQAMLDKTHESPCSRPNDSNTYTFGNIGMHNIIIACLPSGQYGTTNAATVANNMLRSFPSIRMGFMVGIGGGVPGKADVRLGDIVVGDRVIQYDFGKTVRDGVFERTSTPYKPPHELMTAVSNLRARHERQLSEIPALLSDMLQRNPAMTQYSRHGELEDFLFDSAYDHQESTDDCEHCDRAKLLLRSPRKNNNPEIHYGVIASGNQVMKHGKTRDKAAQVLGILCFEMEAAGLTDHFPCLVIRGICDYSDSHKSKQWQRYAAATAAAYTKELLHVIPAIETAKHVITPATEHREFLLGSLRFDQLDSRYSNIKAAYYKTCEWLLRHPDYTDWLDPAKFDSHRGFLWINGKPGSGKSTLMKYAFAKAKWNAFDDAAVISFFFNARGDTLEKTVVGMYRSILLQLLEKLPDLQEVLDDLCLTAVSLNESFVWNAEVLQNLFSSAIARLNQRRLTCFVDALDECDEEQVRVMVEFFEALGDGASENGSKLYICFSSRHYPYIAIQHGRKLVLEDQLGHGQDLEKYVRGRLRAGTGRLLAEIRDEVLQKAAGVFMWTVLVVDILNKEFERGRIFAVKKRLQEIPDQLSELFKDILRRDSDNMAELLLCIQWILYAKQPLRREEFYFAVVSGICPESLAEWDPEYQNADSMDRFVLSSSKGLAEVTKSKHRTVQFIHESVRDFLIKDHGFHDLWRELGEDIQSSSHDRLKQCCQIYLGLDISGYLAKRAMRQLLTEKYPFLEYAALQVFYHANEAAAGLPQGTFLEQFPLGAWINLKNLVEKREIRRYTPTASLLYLLAEGNWIRLLNTQLQHNPILDIEGQRYGYPLFAAFENNHKDANGHESIVSLLLETGKVDVHSRDHIYYTPMFHAIEQGHESIVKLLLETGKVDINRADLLGRTALMHAAEKGYEGIVKLLLETGKVDVNRADSENCTALTCAAEKGYEGIVKLLLETGKVDINRADLWGRTSL</sequence>
<dbReference type="SUPFAM" id="SSF53167">
    <property type="entry name" value="Purine and uridine phosphorylases"/>
    <property type="match status" value="1"/>
</dbReference>
<dbReference type="PANTHER" id="PTHR46082">
    <property type="entry name" value="ATP/GTP-BINDING PROTEIN-RELATED"/>
    <property type="match status" value="1"/>
</dbReference>
<evidence type="ECO:0000256" key="2">
    <source>
        <dbReference type="PROSITE-ProRule" id="PRU00023"/>
    </source>
</evidence>
<dbReference type="GO" id="GO:0009116">
    <property type="term" value="P:nucleoside metabolic process"/>
    <property type="evidence" value="ECO:0007669"/>
    <property type="project" value="InterPro"/>
</dbReference>
<dbReference type="Pfam" id="PF12796">
    <property type="entry name" value="Ank_2"/>
    <property type="match status" value="1"/>
</dbReference>
<dbReference type="EMBL" id="MU032344">
    <property type="protein sequence ID" value="KAF3771367.1"/>
    <property type="molecule type" value="Genomic_DNA"/>
</dbReference>
<dbReference type="PROSITE" id="PS50088">
    <property type="entry name" value="ANK_REPEAT"/>
    <property type="match status" value="1"/>
</dbReference>
<accession>A0A9P4YD83</accession>
<dbReference type="Pfam" id="PF01048">
    <property type="entry name" value="PNP_UDP_1"/>
    <property type="match status" value="1"/>
</dbReference>
<dbReference type="InterPro" id="IPR053137">
    <property type="entry name" value="NLR-like"/>
</dbReference>
<dbReference type="InterPro" id="IPR002110">
    <property type="entry name" value="Ankyrin_rpt"/>
</dbReference>
<reference evidence="5" key="1">
    <citation type="journal article" date="2020" name="Phytopathology">
        <title>Genome sequence of the chestnut blight fungus Cryphonectria parasitica EP155: A fundamental resource for an archetypical invasive plant pathogen.</title>
        <authorList>
            <person name="Crouch J.A."/>
            <person name="Dawe A."/>
            <person name="Aerts A."/>
            <person name="Barry K."/>
            <person name="Churchill A.C.L."/>
            <person name="Grimwood J."/>
            <person name="Hillman B."/>
            <person name="Milgroom M.G."/>
            <person name="Pangilinan J."/>
            <person name="Smith M."/>
            <person name="Salamov A."/>
            <person name="Schmutz J."/>
            <person name="Yadav J."/>
            <person name="Grigoriev I.V."/>
            <person name="Nuss D."/>
        </authorList>
    </citation>
    <scope>NUCLEOTIDE SEQUENCE</scope>
    <source>
        <strain evidence="5">EP155</strain>
    </source>
</reference>
<name>A0A9P4YD83_CRYP1</name>
<dbReference type="GeneID" id="63832495"/>
<dbReference type="Gene3D" id="1.25.40.20">
    <property type="entry name" value="Ankyrin repeat-containing domain"/>
    <property type="match status" value="2"/>
</dbReference>
<evidence type="ECO:0000259" key="4">
    <source>
        <dbReference type="Pfam" id="PF24883"/>
    </source>
</evidence>
<feature type="repeat" description="ANK" evidence="2">
    <location>
        <begin position="896"/>
        <end position="920"/>
    </location>
</feature>
<dbReference type="InterPro" id="IPR056884">
    <property type="entry name" value="NPHP3-like_N"/>
</dbReference>
<dbReference type="InterPro" id="IPR027417">
    <property type="entry name" value="P-loop_NTPase"/>
</dbReference>
<gene>
    <name evidence="5" type="ORF">M406DRAFT_11270</name>
</gene>
<keyword evidence="2" id="KW-0040">ANK repeat</keyword>
<dbReference type="SUPFAM" id="SSF48403">
    <property type="entry name" value="Ankyrin repeat"/>
    <property type="match status" value="1"/>
</dbReference>
<dbReference type="Pfam" id="PF24883">
    <property type="entry name" value="NPHP3_N"/>
    <property type="match status" value="1"/>
</dbReference>
<dbReference type="InterPro" id="IPR035994">
    <property type="entry name" value="Nucleoside_phosphorylase_sf"/>
</dbReference>
<dbReference type="SUPFAM" id="SSF52540">
    <property type="entry name" value="P-loop containing nucleoside triphosphate hydrolases"/>
    <property type="match status" value="1"/>
</dbReference>
<evidence type="ECO:0000256" key="1">
    <source>
        <dbReference type="ARBA" id="ARBA00022737"/>
    </source>
</evidence>
<dbReference type="Proteomes" id="UP000803844">
    <property type="component" value="Unassembled WGS sequence"/>
</dbReference>
<dbReference type="Gene3D" id="3.40.50.300">
    <property type="entry name" value="P-loop containing nucleotide triphosphate hydrolases"/>
    <property type="match status" value="1"/>
</dbReference>
<protein>
    <recommendedName>
        <fullName evidence="7">Nucleoside phosphorylase domain-containing protein</fullName>
    </recommendedName>
</protein>
<dbReference type="RefSeq" id="XP_040782328.1">
    <property type="nucleotide sequence ID" value="XM_040915366.1"/>
</dbReference>
<keyword evidence="1" id="KW-0677">Repeat</keyword>
<comment type="caution">
    <text evidence="5">The sequence shown here is derived from an EMBL/GenBank/DDBJ whole genome shotgun (WGS) entry which is preliminary data.</text>
</comment>
<dbReference type="OrthoDB" id="194358at2759"/>
<feature type="non-terminal residue" evidence="5">
    <location>
        <position position="969"/>
    </location>
</feature>
<dbReference type="SMART" id="SM00248">
    <property type="entry name" value="ANK"/>
    <property type="match status" value="4"/>
</dbReference>
<organism evidence="5 6">
    <name type="scientific">Cryphonectria parasitica (strain ATCC 38755 / EP155)</name>
    <dbReference type="NCBI Taxonomy" id="660469"/>
    <lineage>
        <taxon>Eukaryota</taxon>
        <taxon>Fungi</taxon>
        <taxon>Dikarya</taxon>
        <taxon>Ascomycota</taxon>
        <taxon>Pezizomycotina</taxon>
        <taxon>Sordariomycetes</taxon>
        <taxon>Sordariomycetidae</taxon>
        <taxon>Diaporthales</taxon>
        <taxon>Cryphonectriaceae</taxon>
        <taxon>Cryphonectria-Endothia species complex</taxon>
        <taxon>Cryphonectria</taxon>
    </lineage>
</organism>
<evidence type="ECO:0000313" key="6">
    <source>
        <dbReference type="Proteomes" id="UP000803844"/>
    </source>
</evidence>
<feature type="non-terminal residue" evidence="5">
    <location>
        <position position="1"/>
    </location>
</feature>
<dbReference type="Gene3D" id="3.40.50.1580">
    <property type="entry name" value="Nucleoside phosphorylase domain"/>
    <property type="match status" value="1"/>
</dbReference>
<dbReference type="PROSITE" id="PS50297">
    <property type="entry name" value="ANK_REP_REGION"/>
    <property type="match status" value="1"/>
</dbReference>
<keyword evidence="6" id="KW-1185">Reference proteome</keyword>
<dbReference type="PANTHER" id="PTHR46082:SF11">
    <property type="entry name" value="AAA+ ATPASE DOMAIN-CONTAINING PROTEIN-RELATED"/>
    <property type="match status" value="1"/>
</dbReference>
<dbReference type="GO" id="GO:0003824">
    <property type="term" value="F:catalytic activity"/>
    <property type="evidence" value="ECO:0007669"/>
    <property type="project" value="InterPro"/>
</dbReference>
<feature type="domain" description="Nucleoside phosphorylase" evidence="3">
    <location>
        <begin position="8"/>
        <end position="271"/>
    </location>
</feature>
<proteinExistence type="predicted"/>
<evidence type="ECO:0000313" key="5">
    <source>
        <dbReference type="EMBL" id="KAF3771367.1"/>
    </source>
</evidence>
<dbReference type="AlphaFoldDB" id="A0A9P4YD83"/>
<evidence type="ECO:0008006" key="7">
    <source>
        <dbReference type="Google" id="ProtNLM"/>
    </source>
</evidence>
<evidence type="ECO:0000259" key="3">
    <source>
        <dbReference type="Pfam" id="PF01048"/>
    </source>
</evidence>
<dbReference type="InterPro" id="IPR000845">
    <property type="entry name" value="Nucleoside_phosphorylase_d"/>
</dbReference>
<feature type="domain" description="Nephrocystin 3-like N-terminal" evidence="4">
    <location>
        <begin position="323"/>
        <end position="498"/>
    </location>
</feature>